<reference evidence="6" key="1">
    <citation type="submission" date="2017-03" db="EMBL/GenBank/DDBJ databases">
        <authorList>
            <consortium name="AG Boll"/>
        </authorList>
    </citation>
    <scope>NUCLEOTIDE SEQUENCE [LARGE SCALE GENOMIC DNA]</scope>
    <source>
        <strain evidence="6">Chol</strain>
    </source>
</reference>
<evidence type="ECO:0000256" key="2">
    <source>
        <dbReference type="ARBA" id="ARBA00022723"/>
    </source>
</evidence>
<dbReference type="GO" id="GO:0008942">
    <property type="term" value="F:nitrite reductase [NAD(P)H] activity"/>
    <property type="evidence" value="ECO:0007669"/>
    <property type="project" value="UniProtKB-EC"/>
</dbReference>
<keyword evidence="7" id="KW-1185">Reference proteome</keyword>
<evidence type="ECO:0000313" key="7">
    <source>
        <dbReference type="Proteomes" id="UP000242886"/>
    </source>
</evidence>
<dbReference type="PANTHER" id="PTHR40261:SF1">
    <property type="entry name" value="RIESKE DOMAIN-CONTAINING PROTEIN"/>
    <property type="match status" value="1"/>
</dbReference>
<dbReference type="SUPFAM" id="SSF50022">
    <property type="entry name" value="ISP domain"/>
    <property type="match status" value="1"/>
</dbReference>
<evidence type="ECO:0000256" key="3">
    <source>
        <dbReference type="ARBA" id="ARBA00023004"/>
    </source>
</evidence>
<evidence type="ECO:0000256" key="4">
    <source>
        <dbReference type="ARBA" id="ARBA00023014"/>
    </source>
</evidence>
<dbReference type="Gene3D" id="2.102.10.10">
    <property type="entry name" value="Rieske [2Fe-2S] iron-sulphur domain"/>
    <property type="match status" value="1"/>
</dbReference>
<evidence type="ECO:0000313" key="6">
    <source>
        <dbReference type="EMBL" id="SMB26609.1"/>
    </source>
</evidence>
<dbReference type="EMBL" id="LT837803">
    <property type="protein sequence ID" value="SMB26609.1"/>
    <property type="molecule type" value="Genomic_DNA"/>
</dbReference>
<dbReference type="Proteomes" id="UP000242886">
    <property type="component" value="Chromosome SDENCHOL"/>
</dbReference>
<dbReference type="RefSeq" id="WP_231912942.1">
    <property type="nucleotide sequence ID" value="NZ_LT837803.1"/>
</dbReference>
<dbReference type="GO" id="GO:0046872">
    <property type="term" value="F:metal ion binding"/>
    <property type="evidence" value="ECO:0007669"/>
    <property type="project" value="UniProtKB-KW"/>
</dbReference>
<organism evidence="6 7">
    <name type="scientific">Sterolibacterium denitrificans</name>
    <dbReference type="NCBI Taxonomy" id="157592"/>
    <lineage>
        <taxon>Bacteria</taxon>
        <taxon>Pseudomonadati</taxon>
        <taxon>Pseudomonadota</taxon>
        <taxon>Betaproteobacteria</taxon>
        <taxon>Nitrosomonadales</taxon>
        <taxon>Sterolibacteriaceae</taxon>
        <taxon>Sterolibacterium</taxon>
    </lineage>
</organism>
<gene>
    <name evidence="6" type="ORF">SDENCHOL_20178</name>
</gene>
<evidence type="ECO:0000259" key="5">
    <source>
        <dbReference type="PROSITE" id="PS51296"/>
    </source>
</evidence>
<keyword evidence="1" id="KW-0001">2Fe-2S</keyword>
<dbReference type="GO" id="GO:0051537">
    <property type="term" value="F:2 iron, 2 sulfur cluster binding"/>
    <property type="evidence" value="ECO:0007669"/>
    <property type="project" value="UniProtKB-KW"/>
</dbReference>
<keyword evidence="2" id="KW-0479">Metal-binding</keyword>
<accession>A0A7Z7MVD3</accession>
<protein>
    <submittedName>
        <fullName evidence="6">Nitrite reductase (NAD(P)H)</fullName>
        <ecNumber evidence="6">1.7.1.4</ecNumber>
    </submittedName>
</protein>
<dbReference type="InterPro" id="IPR017941">
    <property type="entry name" value="Rieske_2Fe-2S"/>
</dbReference>
<sequence>MSATGMAAAERLLCASAELQEGGDGIRFSVMRHGVEEPAFVVRYRGTARAYINRCGHVPVELDWQEGKFFDLSGNFLICAVHGALYAPESGRCLGGRCSGRGLTSLVVVERDGNIYLKE</sequence>
<keyword evidence="6" id="KW-0560">Oxidoreductase</keyword>
<proteinExistence type="predicted"/>
<keyword evidence="4" id="KW-0411">Iron-sulfur</keyword>
<feature type="domain" description="Rieske" evidence="5">
    <location>
        <begin position="11"/>
        <end position="117"/>
    </location>
</feature>
<dbReference type="InterPro" id="IPR036922">
    <property type="entry name" value="Rieske_2Fe-2S_sf"/>
</dbReference>
<dbReference type="AlphaFoldDB" id="A0A7Z7MVD3"/>
<dbReference type="Pfam" id="PF00355">
    <property type="entry name" value="Rieske"/>
    <property type="match status" value="1"/>
</dbReference>
<keyword evidence="3" id="KW-0408">Iron</keyword>
<name>A0A7Z7MVD3_9PROT</name>
<dbReference type="PANTHER" id="PTHR40261">
    <property type="match status" value="1"/>
</dbReference>
<dbReference type="PROSITE" id="PS51296">
    <property type="entry name" value="RIESKE"/>
    <property type="match status" value="1"/>
</dbReference>
<dbReference type="EC" id="1.7.1.4" evidence="6"/>
<evidence type="ECO:0000256" key="1">
    <source>
        <dbReference type="ARBA" id="ARBA00022714"/>
    </source>
</evidence>